<dbReference type="GO" id="GO:0016757">
    <property type="term" value="F:glycosyltransferase activity"/>
    <property type="evidence" value="ECO:0007669"/>
    <property type="project" value="InterPro"/>
</dbReference>
<sequence>MNKIKIMHIISDSNFGGAGKYLLEICKYIDKNKFQLFVVLPKESIIIRHIEKIQEIEIIGTHGIEEKSFHPKGVRNLLQIMKRIRPDIVHTHGCLSARVAANIIGIKSTIYTRHSLTDKSNGLKQLIKVFVNKILNDKVIAVSKAVYNNLIEEGVKTKNMYLVYNGIELPEKSYDIQSLKSKYGLSNKDIIITLVGRLEPVKGQDHILNIGEKLKAQKDNFQILLVGEGSSRSILETNIGEKNLPVRLLGHIEDVDQIYYLSDIIVNTSNSEALSFAALEGFSHKKPVVAFNNPGINEVINNNIDGYLVKFKDYDEFVYKLIRLMEDVNLRKKFGEAGYDKVSKKFTAKNMVKKIENIYGDII</sequence>
<keyword evidence="4" id="KW-1185">Reference proteome</keyword>
<name>A0A926F0F3_9FIRM</name>
<dbReference type="InterPro" id="IPR050194">
    <property type="entry name" value="Glycosyltransferase_grp1"/>
</dbReference>
<dbReference type="Pfam" id="PF00534">
    <property type="entry name" value="Glycos_transf_1"/>
    <property type="match status" value="1"/>
</dbReference>
<dbReference type="RefSeq" id="WP_249322551.1">
    <property type="nucleotide sequence ID" value="NZ_JACRTK010000001.1"/>
</dbReference>
<proteinExistence type="predicted"/>
<dbReference type="Gene3D" id="3.40.50.2000">
    <property type="entry name" value="Glycogen Phosphorylase B"/>
    <property type="match status" value="2"/>
</dbReference>
<dbReference type="Proteomes" id="UP000601522">
    <property type="component" value="Unassembled WGS sequence"/>
</dbReference>
<protein>
    <submittedName>
        <fullName evidence="3">Glycosyltransferase family 4 protein</fullName>
    </submittedName>
</protein>
<feature type="domain" description="Glycosyl transferase family 1" evidence="1">
    <location>
        <begin position="177"/>
        <end position="340"/>
    </location>
</feature>
<dbReference type="PANTHER" id="PTHR45947">
    <property type="entry name" value="SULFOQUINOVOSYL TRANSFERASE SQD2"/>
    <property type="match status" value="1"/>
</dbReference>
<evidence type="ECO:0000259" key="2">
    <source>
        <dbReference type="Pfam" id="PF13439"/>
    </source>
</evidence>
<accession>A0A926F0F3</accession>
<comment type="caution">
    <text evidence="3">The sequence shown here is derived from an EMBL/GenBank/DDBJ whole genome shotgun (WGS) entry which is preliminary data.</text>
</comment>
<organism evidence="3 4">
    <name type="scientific">Wansuia hejianensis</name>
    <dbReference type="NCBI Taxonomy" id="2763667"/>
    <lineage>
        <taxon>Bacteria</taxon>
        <taxon>Bacillati</taxon>
        <taxon>Bacillota</taxon>
        <taxon>Clostridia</taxon>
        <taxon>Lachnospirales</taxon>
        <taxon>Lachnospiraceae</taxon>
        <taxon>Wansuia</taxon>
    </lineage>
</organism>
<evidence type="ECO:0000313" key="4">
    <source>
        <dbReference type="Proteomes" id="UP000601522"/>
    </source>
</evidence>
<dbReference type="AlphaFoldDB" id="A0A926F0F3"/>
<evidence type="ECO:0000259" key="1">
    <source>
        <dbReference type="Pfam" id="PF00534"/>
    </source>
</evidence>
<evidence type="ECO:0000313" key="3">
    <source>
        <dbReference type="EMBL" id="MBC8589732.1"/>
    </source>
</evidence>
<dbReference type="PANTHER" id="PTHR45947:SF3">
    <property type="entry name" value="SULFOQUINOVOSYL TRANSFERASE SQD2"/>
    <property type="match status" value="1"/>
</dbReference>
<dbReference type="InterPro" id="IPR001296">
    <property type="entry name" value="Glyco_trans_1"/>
</dbReference>
<gene>
    <name evidence="3" type="ORF">H8689_01050</name>
</gene>
<feature type="domain" description="Glycosyltransferase subfamily 4-like N-terminal" evidence="2">
    <location>
        <begin position="15"/>
        <end position="169"/>
    </location>
</feature>
<reference evidence="3 4" key="1">
    <citation type="submission" date="2020-08" db="EMBL/GenBank/DDBJ databases">
        <title>Genome public.</title>
        <authorList>
            <person name="Liu C."/>
            <person name="Sun Q."/>
        </authorList>
    </citation>
    <scope>NUCLEOTIDE SEQUENCE [LARGE SCALE GENOMIC DNA]</scope>
    <source>
        <strain evidence="3 4">NSJ-26</strain>
    </source>
</reference>
<dbReference type="EMBL" id="JACRTK010000001">
    <property type="protein sequence ID" value="MBC8589732.1"/>
    <property type="molecule type" value="Genomic_DNA"/>
</dbReference>
<dbReference type="InterPro" id="IPR028098">
    <property type="entry name" value="Glyco_trans_4-like_N"/>
</dbReference>
<dbReference type="CDD" id="cd03801">
    <property type="entry name" value="GT4_PimA-like"/>
    <property type="match status" value="1"/>
</dbReference>
<dbReference type="Pfam" id="PF13439">
    <property type="entry name" value="Glyco_transf_4"/>
    <property type="match status" value="1"/>
</dbReference>
<dbReference type="SUPFAM" id="SSF53756">
    <property type="entry name" value="UDP-Glycosyltransferase/glycogen phosphorylase"/>
    <property type="match status" value="1"/>
</dbReference>